<dbReference type="AlphaFoldDB" id="D9SHU5"/>
<feature type="region of interest" description="Disordered" evidence="1">
    <location>
        <begin position="1"/>
        <end position="24"/>
    </location>
</feature>
<sequence>MKTQEDMTSVTATAVDSADENNKEVDAPCVDGHANILAVQREVAAAPQIQMDVIHHFSKGLYARELHIPKGTILVGKTHRFENLNIISKGEISVYTDEGIRRISAPCTIVSPPGTKRVGYAHEDTVWTSIHATNETDVDVIEKEVIAEDCCVLPIEEQIVNFLKGE</sequence>
<dbReference type="Proteomes" id="UP000001235">
    <property type="component" value="Chromosome"/>
</dbReference>
<dbReference type="STRING" id="395494.Galf_2029"/>
<protein>
    <submittedName>
        <fullName evidence="2">Uncharacterized protein</fullName>
    </submittedName>
</protein>
<evidence type="ECO:0000256" key="1">
    <source>
        <dbReference type="SAM" id="MobiDB-lite"/>
    </source>
</evidence>
<dbReference type="HOGENOM" id="CLU_1600333_0_0_4"/>
<reference evidence="2 3" key="1">
    <citation type="submission" date="2010-08" db="EMBL/GenBank/DDBJ databases">
        <title>Complete sequence of Gallionella capsiferriformans ES-2.</title>
        <authorList>
            <consortium name="US DOE Joint Genome Institute"/>
            <person name="Lucas S."/>
            <person name="Copeland A."/>
            <person name="Lapidus A."/>
            <person name="Cheng J.-F."/>
            <person name="Bruce D."/>
            <person name="Goodwin L."/>
            <person name="Pitluck S."/>
            <person name="Chertkov O."/>
            <person name="Davenport K.W."/>
            <person name="Detter J.C."/>
            <person name="Han C."/>
            <person name="Tapia R."/>
            <person name="Land M."/>
            <person name="Hauser L."/>
            <person name="Chang Y.-J."/>
            <person name="Jeffries C."/>
            <person name="Kyrpides N."/>
            <person name="Ivanova N."/>
            <person name="Mikhailova N."/>
            <person name="Shelobolina E.S."/>
            <person name="Picardal F."/>
            <person name="Roden E."/>
            <person name="Emerson D."/>
            <person name="Woyke T."/>
        </authorList>
    </citation>
    <scope>NUCLEOTIDE SEQUENCE [LARGE SCALE GENOMIC DNA]</scope>
    <source>
        <strain evidence="2 3">ES-2</strain>
    </source>
</reference>
<accession>D9SHU5</accession>
<dbReference type="InterPro" id="IPR014710">
    <property type="entry name" value="RmlC-like_jellyroll"/>
</dbReference>
<name>D9SHU5_GALCS</name>
<feature type="compositionally biased region" description="Polar residues" evidence="1">
    <location>
        <begin position="1"/>
        <end position="14"/>
    </location>
</feature>
<dbReference type="InterPro" id="IPR011051">
    <property type="entry name" value="RmlC_Cupin_sf"/>
</dbReference>
<dbReference type="SUPFAM" id="SSF51182">
    <property type="entry name" value="RmlC-like cupins"/>
    <property type="match status" value="1"/>
</dbReference>
<dbReference type="KEGG" id="gca:Galf_2029"/>
<dbReference type="EMBL" id="CP002159">
    <property type="protein sequence ID" value="ADL56035.1"/>
    <property type="molecule type" value="Genomic_DNA"/>
</dbReference>
<dbReference type="RefSeq" id="WP_013293967.1">
    <property type="nucleotide sequence ID" value="NC_014394.1"/>
</dbReference>
<proteinExistence type="predicted"/>
<keyword evidence="3" id="KW-1185">Reference proteome</keyword>
<evidence type="ECO:0000313" key="2">
    <source>
        <dbReference type="EMBL" id="ADL56035.1"/>
    </source>
</evidence>
<dbReference type="OrthoDB" id="6106484at2"/>
<gene>
    <name evidence="2" type="ordered locus">Galf_2029</name>
</gene>
<dbReference type="Gene3D" id="2.60.120.10">
    <property type="entry name" value="Jelly Rolls"/>
    <property type="match status" value="1"/>
</dbReference>
<dbReference type="eggNOG" id="COG1917">
    <property type="taxonomic scope" value="Bacteria"/>
</dbReference>
<organism evidence="2 3">
    <name type="scientific">Gallionella capsiferriformans (strain ES-2)</name>
    <name type="common">Gallionella ferruginea capsiferriformans (strain ES-2)</name>
    <dbReference type="NCBI Taxonomy" id="395494"/>
    <lineage>
        <taxon>Bacteria</taxon>
        <taxon>Pseudomonadati</taxon>
        <taxon>Pseudomonadota</taxon>
        <taxon>Betaproteobacteria</taxon>
        <taxon>Nitrosomonadales</taxon>
        <taxon>Gallionellaceae</taxon>
        <taxon>Gallionella</taxon>
    </lineage>
</organism>
<evidence type="ECO:0000313" key="3">
    <source>
        <dbReference type="Proteomes" id="UP000001235"/>
    </source>
</evidence>